<dbReference type="Proteomes" id="UP000244005">
    <property type="component" value="Unassembled WGS sequence"/>
</dbReference>
<reference evidence="2" key="1">
    <citation type="journal article" date="2017" name="Cell">
        <title>Insights into land plant evolution garnered from the Marchantia polymorpha genome.</title>
        <authorList>
            <person name="Bowman J.L."/>
            <person name="Kohchi T."/>
            <person name="Yamato K.T."/>
            <person name="Jenkins J."/>
            <person name="Shu S."/>
            <person name="Ishizaki K."/>
            <person name="Yamaoka S."/>
            <person name="Nishihama R."/>
            <person name="Nakamura Y."/>
            <person name="Berger F."/>
            <person name="Adam C."/>
            <person name="Aki S.S."/>
            <person name="Althoff F."/>
            <person name="Araki T."/>
            <person name="Arteaga-Vazquez M.A."/>
            <person name="Balasubrmanian S."/>
            <person name="Barry K."/>
            <person name="Bauer D."/>
            <person name="Boehm C.R."/>
            <person name="Briginshaw L."/>
            <person name="Caballero-Perez J."/>
            <person name="Catarino B."/>
            <person name="Chen F."/>
            <person name="Chiyoda S."/>
            <person name="Chovatia M."/>
            <person name="Davies K.M."/>
            <person name="Delmans M."/>
            <person name="Demura T."/>
            <person name="Dierschke T."/>
            <person name="Dolan L."/>
            <person name="Dorantes-Acosta A.E."/>
            <person name="Eklund D.M."/>
            <person name="Florent S.N."/>
            <person name="Flores-Sandoval E."/>
            <person name="Fujiyama A."/>
            <person name="Fukuzawa H."/>
            <person name="Galik B."/>
            <person name="Grimanelli D."/>
            <person name="Grimwood J."/>
            <person name="Grossniklaus U."/>
            <person name="Hamada T."/>
            <person name="Haseloff J."/>
            <person name="Hetherington A.J."/>
            <person name="Higo A."/>
            <person name="Hirakawa Y."/>
            <person name="Hundley H.N."/>
            <person name="Ikeda Y."/>
            <person name="Inoue K."/>
            <person name="Inoue S.I."/>
            <person name="Ishida S."/>
            <person name="Jia Q."/>
            <person name="Kakita M."/>
            <person name="Kanazawa T."/>
            <person name="Kawai Y."/>
            <person name="Kawashima T."/>
            <person name="Kennedy M."/>
            <person name="Kinose K."/>
            <person name="Kinoshita T."/>
            <person name="Kohara Y."/>
            <person name="Koide E."/>
            <person name="Komatsu K."/>
            <person name="Kopischke S."/>
            <person name="Kubo M."/>
            <person name="Kyozuka J."/>
            <person name="Lagercrantz U."/>
            <person name="Lin S.S."/>
            <person name="Lindquist E."/>
            <person name="Lipzen A.M."/>
            <person name="Lu C.W."/>
            <person name="De Luna E."/>
            <person name="Martienssen R.A."/>
            <person name="Minamino N."/>
            <person name="Mizutani M."/>
            <person name="Mizutani M."/>
            <person name="Mochizuki N."/>
            <person name="Monte I."/>
            <person name="Mosher R."/>
            <person name="Nagasaki H."/>
            <person name="Nakagami H."/>
            <person name="Naramoto S."/>
            <person name="Nishitani K."/>
            <person name="Ohtani M."/>
            <person name="Okamoto T."/>
            <person name="Okumura M."/>
            <person name="Phillips J."/>
            <person name="Pollak B."/>
            <person name="Reinders A."/>
            <person name="Rovekamp M."/>
            <person name="Sano R."/>
            <person name="Sawa S."/>
            <person name="Schmid M.W."/>
            <person name="Shirakawa M."/>
            <person name="Solano R."/>
            <person name="Spunde A."/>
            <person name="Suetsugu N."/>
            <person name="Sugano S."/>
            <person name="Sugiyama A."/>
            <person name="Sun R."/>
            <person name="Suzuki Y."/>
            <person name="Takenaka M."/>
            <person name="Takezawa D."/>
            <person name="Tomogane H."/>
            <person name="Tsuzuki M."/>
            <person name="Ueda T."/>
            <person name="Umeda M."/>
            <person name="Ward J.M."/>
            <person name="Watanabe Y."/>
            <person name="Yazaki K."/>
            <person name="Yokoyama R."/>
            <person name="Yoshitake Y."/>
            <person name="Yotsui I."/>
            <person name="Zachgo S."/>
            <person name="Schmutz J."/>
        </authorList>
    </citation>
    <scope>NUCLEOTIDE SEQUENCE [LARGE SCALE GENOMIC DNA]</scope>
    <source>
        <strain evidence="2">Tak-1</strain>
    </source>
</reference>
<dbReference type="EMBL" id="KZ772788">
    <property type="protein sequence ID" value="PTQ31037.1"/>
    <property type="molecule type" value="Genomic_DNA"/>
</dbReference>
<protein>
    <submittedName>
        <fullName evidence="1">Uncharacterized protein</fullName>
    </submittedName>
</protein>
<dbReference type="Gramene" id="Mp4g20240.1">
    <property type="protein sequence ID" value="Mp4g20240.1.cds1"/>
    <property type="gene ID" value="Mp4g20240"/>
</dbReference>
<name>A0A2R6WB03_MARPO</name>
<sequence length="74" mass="8448">MEFIRRIALSFTNLAASLCDRKNVWLVGFASNVETNQSKHWSHVSSPRASGKETMQPSRATRCLTISHLRTMQR</sequence>
<dbReference type="AlphaFoldDB" id="A0A2R6WB03"/>
<proteinExistence type="predicted"/>
<accession>A0A2R6WB03</accession>
<evidence type="ECO:0000313" key="2">
    <source>
        <dbReference type="Proteomes" id="UP000244005"/>
    </source>
</evidence>
<evidence type="ECO:0000313" key="1">
    <source>
        <dbReference type="EMBL" id="PTQ31037.1"/>
    </source>
</evidence>
<organism evidence="1 2">
    <name type="scientific">Marchantia polymorpha</name>
    <name type="common">Common liverwort</name>
    <name type="synonym">Marchantia aquatica</name>
    <dbReference type="NCBI Taxonomy" id="3197"/>
    <lineage>
        <taxon>Eukaryota</taxon>
        <taxon>Viridiplantae</taxon>
        <taxon>Streptophyta</taxon>
        <taxon>Embryophyta</taxon>
        <taxon>Marchantiophyta</taxon>
        <taxon>Marchantiopsida</taxon>
        <taxon>Marchantiidae</taxon>
        <taxon>Marchantiales</taxon>
        <taxon>Marchantiaceae</taxon>
        <taxon>Marchantia</taxon>
    </lineage>
</organism>
<keyword evidence="2" id="KW-1185">Reference proteome</keyword>
<gene>
    <name evidence="1" type="ORF">MARPO_0116s0026</name>
</gene>